<accession>A0A2N5ZIH4</accession>
<proteinExistence type="predicted"/>
<comment type="caution">
    <text evidence="1">The sequence shown here is derived from an EMBL/GenBank/DDBJ whole genome shotgun (WGS) entry which is preliminary data.</text>
</comment>
<dbReference type="Proteomes" id="UP000234857">
    <property type="component" value="Unassembled WGS sequence"/>
</dbReference>
<dbReference type="AlphaFoldDB" id="A0A2N5ZIH4"/>
<gene>
    <name evidence="1" type="ORF">C0601_05175</name>
</gene>
<evidence type="ECO:0008006" key="3">
    <source>
        <dbReference type="Google" id="ProtNLM"/>
    </source>
</evidence>
<reference evidence="1 2" key="1">
    <citation type="submission" date="2017-11" db="EMBL/GenBank/DDBJ databases">
        <title>Genome-resolved metagenomics identifies genetic mobility, metabolic interactions, and unexpected diversity in perchlorate-reducing communities.</title>
        <authorList>
            <person name="Barnum T.P."/>
            <person name="Figueroa I.A."/>
            <person name="Carlstrom C.I."/>
            <person name="Lucas L.N."/>
            <person name="Engelbrektson A.L."/>
            <person name="Coates J.D."/>
        </authorList>
    </citation>
    <scope>NUCLEOTIDE SEQUENCE [LARGE SCALE GENOMIC DNA]</scope>
    <source>
        <strain evidence="1">BM706</strain>
    </source>
</reference>
<sequence length="208" mass="23868">MTIALLKEFKKSGDSFQESISIDELEINKGDIILCETMTDSDIILEVLSNNIRTFEVGSVEFNCDPALIIFNDSFSDFKTYELLLSINKIHRSFLKNEILNLLKDLGIVDQKIGKADSYTKKLIFLLISLICRNNLLCINELFDDNSNNNKKIISLIKKISENGALIIKNRNRFPKEIFNRKIVFNEKNELVKDIIIADSNPKAKKEF</sequence>
<name>A0A2N5ZIH4_MUIH1</name>
<evidence type="ECO:0000313" key="2">
    <source>
        <dbReference type="Proteomes" id="UP000234857"/>
    </source>
</evidence>
<protein>
    <recommendedName>
        <fullName evidence="3">ABC transporter domain-containing protein</fullName>
    </recommendedName>
</protein>
<evidence type="ECO:0000313" key="1">
    <source>
        <dbReference type="EMBL" id="PLX18412.1"/>
    </source>
</evidence>
<dbReference type="EMBL" id="PKTG01000064">
    <property type="protein sequence ID" value="PLX18412.1"/>
    <property type="molecule type" value="Genomic_DNA"/>
</dbReference>
<organism evidence="1 2">
    <name type="scientific">Muiribacterium halophilum</name>
    <dbReference type="NCBI Taxonomy" id="2053465"/>
    <lineage>
        <taxon>Bacteria</taxon>
        <taxon>Candidatus Muiribacteriota</taxon>
        <taxon>Candidatus Muiribacteriia</taxon>
        <taxon>Candidatus Muiribacteriales</taxon>
        <taxon>Candidatus Muiribacteriaceae</taxon>
        <taxon>Candidatus Muiribacterium</taxon>
    </lineage>
</organism>